<dbReference type="RefSeq" id="WP_141305459.1">
    <property type="nucleotide sequence ID" value="NZ_BJMO01000013.1"/>
</dbReference>
<accession>A0A126ZW65</accession>
<reference evidence="1 2" key="1">
    <citation type="submission" date="2016-02" db="EMBL/GenBank/DDBJ databases">
        <title>Complete genome of Sinomonas atrocyanea KCTC 3377.</title>
        <authorList>
            <person name="Kim K.M."/>
        </authorList>
    </citation>
    <scope>NUCLEOTIDE SEQUENCE [LARGE SCALE GENOMIC DNA]</scope>
    <source>
        <strain evidence="1 2">KCTC 3377</strain>
    </source>
</reference>
<dbReference type="Proteomes" id="UP000070134">
    <property type="component" value="Chromosome"/>
</dbReference>
<evidence type="ECO:0000313" key="2">
    <source>
        <dbReference type="Proteomes" id="UP000070134"/>
    </source>
</evidence>
<keyword evidence="2" id="KW-1185">Reference proteome</keyword>
<dbReference type="OrthoDB" id="4950938at2"/>
<dbReference type="EMBL" id="CP014518">
    <property type="protein sequence ID" value="AMM30794.1"/>
    <property type="molecule type" value="Genomic_DNA"/>
</dbReference>
<dbReference type="AlphaFoldDB" id="A0A126ZW65"/>
<evidence type="ECO:0008006" key="3">
    <source>
        <dbReference type="Google" id="ProtNLM"/>
    </source>
</evidence>
<dbReference type="KEGG" id="satk:SA2016_0089"/>
<organism evidence="1 2">
    <name type="scientific">Sinomonas atrocyanea</name>
    <dbReference type="NCBI Taxonomy" id="37927"/>
    <lineage>
        <taxon>Bacteria</taxon>
        <taxon>Bacillati</taxon>
        <taxon>Actinomycetota</taxon>
        <taxon>Actinomycetes</taxon>
        <taxon>Micrococcales</taxon>
        <taxon>Micrococcaceae</taxon>
        <taxon>Sinomonas</taxon>
    </lineage>
</organism>
<protein>
    <recommendedName>
        <fullName evidence="3">DUF1918 domain-containing protein</fullName>
    </recommendedName>
</protein>
<name>A0A126ZW65_9MICC</name>
<sequence length="74" mass="8414">MIEQTSPPQPARRRHCHWTPNAGDRIELRTGGTTIHAGRVETVMPDQSGFWIAPDGVNQRRYILIGDDSFEIWA</sequence>
<evidence type="ECO:0000313" key="1">
    <source>
        <dbReference type="EMBL" id="AMM30794.1"/>
    </source>
</evidence>
<gene>
    <name evidence="1" type="ORF">SA2016_0089</name>
</gene>
<proteinExistence type="predicted"/>